<dbReference type="EMBL" id="JAVNWW010000001">
    <property type="protein sequence ID" value="MDU0808548.1"/>
    <property type="molecule type" value="Genomic_DNA"/>
</dbReference>
<dbReference type="InterPro" id="IPR036188">
    <property type="entry name" value="FAD/NAD-bd_sf"/>
</dbReference>
<protein>
    <submittedName>
        <fullName evidence="2">Lycopene cyclase family protein</fullName>
    </submittedName>
</protein>
<reference evidence="2 3" key="1">
    <citation type="submission" date="2023-09" db="EMBL/GenBank/DDBJ databases">
        <title>Aquirufa genomes.</title>
        <authorList>
            <person name="Pitt A."/>
        </authorList>
    </citation>
    <scope>NUCLEOTIDE SEQUENCE [LARGE SCALE GENOMIC DNA]</scope>
    <source>
        <strain evidence="2 3">LEOWEIH-7C</strain>
    </source>
</reference>
<name>A0ABU3TRR3_9BACT</name>
<proteinExistence type="predicted"/>
<accession>A0ABU3TRR3</accession>
<dbReference type="Proteomes" id="UP001249959">
    <property type="component" value="Unassembled WGS sequence"/>
</dbReference>
<organism evidence="2 3">
    <name type="scientific">Aquirufa regiilacus</name>
    <dbReference type="NCBI Taxonomy" id="3024868"/>
    <lineage>
        <taxon>Bacteria</taxon>
        <taxon>Pseudomonadati</taxon>
        <taxon>Bacteroidota</taxon>
        <taxon>Cytophagia</taxon>
        <taxon>Cytophagales</taxon>
        <taxon>Flectobacillaceae</taxon>
        <taxon>Aquirufa</taxon>
    </lineage>
</organism>
<keyword evidence="1" id="KW-1133">Transmembrane helix</keyword>
<dbReference type="SUPFAM" id="SSF51905">
    <property type="entry name" value="FAD/NAD(P)-binding domain"/>
    <property type="match status" value="1"/>
</dbReference>
<keyword evidence="3" id="KW-1185">Reference proteome</keyword>
<comment type="caution">
    <text evidence="2">The sequence shown here is derived from an EMBL/GenBank/DDBJ whole genome shotgun (WGS) entry which is preliminary data.</text>
</comment>
<dbReference type="RefSeq" id="WP_316070447.1">
    <property type="nucleotide sequence ID" value="NZ_JAVNWW010000001.1"/>
</dbReference>
<evidence type="ECO:0000256" key="1">
    <source>
        <dbReference type="SAM" id="Phobius"/>
    </source>
</evidence>
<sequence length="395" mass="45775">MTDNATENLKKYTYIIAGGGMSGLSLAYYLAESKIPFERILIIDQGTEAPKTWCYWSDETQPFEAYAEHAWKNLSVHTFANQQLDLPIEPFVYRKIESSTWTKAIKEKLHNNPKFEFIQASIESFQYQGKFTQVLTSKGVFEATEKIFDSISPYPCDLTNTKELKQHFVGLFIETNFPLFDASKATLFDFRIAFTNACEFMYVLPTSARTALFEHTFFSSTLLEEAEYMKQIKAYLFAYHGLSDDDYEIKGTEKGIIPMNYVEIKQNLHQKIVKIGTAGGFVKSSTGYSFKRTQELLKNLVLHLESNQWNANVISQTKFKVLLDRIFIQVLVDQQVKGSTVFEKLFQKNSAQHMLRFLDEKTSFWEDLRMMTTVPTWPFMKAFFKIVIKRSTFSH</sequence>
<dbReference type="Pfam" id="PF05834">
    <property type="entry name" value="Lycopene_cycl"/>
    <property type="match status" value="1"/>
</dbReference>
<dbReference type="Gene3D" id="3.50.50.60">
    <property type="entry name" value="FAD/NAD(P)-binding domain"/>
    <property type="match status" value="1"/>
</dbReference>
<evidence type="ECO:0000313" key="2">
    <source>
        <dbReference type="EMBL" id="MDU0808548.1"/>
    </source>
</evidence>
<evidence type="ECO:0000313" key="3">
    <source>
        <dbReference type="Proteomes" id="UP001249959"/>
    </source>
</evidence>
<feature type="transmembrane region" description="Helical" evidence="1">
    <location>
        <begin position="12"/>
        <end position="31"/>
    </location>
</feature>
<keyword evidence="1" id="KW-0472">Membrane</keyword>
<keyword evidence="1" id="KW-0812">Transmembrane</keyword>
<gene>
    <name evidence="2" type="ORF">PQG45_05800</name>
</gene>